<evidence type="ECO:0000256" key="3">
    <source>
        <dbReference type="ARBA" id="ARBA00022989"/>
    </source>
</evidence>
<name>A0A1N7RIB8_9BURK</name>
<sequence>MRLFRSKKQVALSTAPGGYSEEDPEKIIFDMGTRLRVEANHWKTFCFILAFVAGGAVYTRNPPPSVVKSYGVSSDVNGHPVVTQLTSYKPDDQAIRTSLRETVERWFTIEPVLTDDIQSSRMARNINGVKAMMTGNARNQFADWIKADAPFQSITLNPKLVREVRVTNVALLEDSTAVVEFTASTTQSPTDKPAVQKYALTFRYQIVPPASEDALGSNPFGMFYPLFSVQKTQ</sequence>
<evidence type="ECO:0000256" key="4">
    <source>
        <dbReference type="ARBA" id="ARBA00023136"/>
    </source>
</evidence>
<proteinExistence type="predicted"/>
<organism evidence="6 7">
    <name type="scientific">Paraburkholderia ribeironis</name>
    <dbReference type="NCBI Taxonomy" id="1247936"/>
    <lineage>
        <taxon>Bacteria</taxon>
        <taxon>Pseudomonadati</taxon>
        <taxon>Pseudomonadota</taxon>
        <taxon>Betaproteobacteria</taxon>
        <taxon>Burkholderiales</taxon>
        <taxon>Burkholderiaceae</taxon>
        <taxon>Paraburkholderia</taxon>
    </lineage>
</organism>
<dbReference type="AlphaFoldDB" id="A0A1N7RIB8"/>
<dbReference type="RefSeq" id="WP_094777545.1">
    <property type="nucleotide sequence ID" value="NZ_CYGX02000001.1"/>
</dbReference>
<keyword evidence="4" id="KW-0472">Membrane</keyword>
<evidence type="ECO:0000313" key="7">
    <source>
        <dbReference type="Proteomes" id="UP000187012"/>
    </source>
</evidence>
<dbReference type="OrthoDB" id="8957999at2"/>
<comment type="subcellular location">
    <subcellularLocation>
        <location evidence="1">Membrane</location>
        <topology evidence="1">Single-pass membrane protein</topology>
    </subcellularLocation>
</comment>
<keyword evidence="2" id="KW-0812">Transmembrane</keyword>
<dbReference type="InterPro" id="IPR032710">
    <property type="entry name" value="NTF2-like_dom_sf"/>
</dbReference>
<dbReference type="STRING" id="1247936.BN2475_10019"/>
<dbReference type="GO" id="GO:0016020">
    <property type="term" value="C:membrane"/>
    <property type="evidence" value="ECO:0007669"/>
    <property type="project" value="UniProtKB-SubCell"/>
</dbReference>
<protein>
    <submittedName>
        <fullName evidence="6">Type IV secretory pathway, TrbF component</fullName>
    </submittedName>
</protein>
<evidence type="ECO:0000259" key="5">
    <source>
        <dbReference type="Pfam" id="PF04335"/>
    </source>
</evidence>
<feature type="domain" description="Bacterial virulence protein VirB8" evidence="5">
    <location>
        <begin position="25"/>
        <end position="231"/>
    </location>
</feature>
<dbReference type="EMBL" id="CYGX02000001">
    <property type="protein sequence ID" value="SIT34863.1"/>
    <property type="molecule type" value="Genomic_DNA"/>
</dbReference>
<dbReference type="Pfam" id="PF04335">
    <property type="entry name" value="VirB8"/>
    <property type="match status" value="1"/>
</dbReference>
<evidence type="ECO:0000313" key="6">
    <source>
        <dbReference type="EMBL" id="SIT34863.1"/>
    </source>
</evidence>
<dbReference type="Proteomes" id="UP000187012">
    <property type="component" value="Unassembled WGS sequence"/>
</dbReference>
<keyword evidence="3" id="KW-1133">Transmembrane helix</keyword>
<evidence type="ECO:0000256" key="1">
    <source>
        <dbReference type="ARBA" id="ARBA00004167"/>
    </source>
</evidence>
<dbReference type="Gene3D" id="3.10.450.230">
    <property type="entry name" value="VirB8 protein"/>
    <property type="match status" value="1"/>
</dbReference>
<dbReference type="InterPro" id="IPR007430">
    <property type="entry name" value="VirB8"/>
</dbReference>
<dbReference type="InterPro" id="IPR035658">
    <property type="entry name" value="TrbF"/>
</dbReference>
<dbReference type="CDD" id="cd16425">
    <property type="entry name" value="TrbF"/>
    <property type="match status" value="1"/>
</dbReference>
<gene>
    <name evidence="6" type="ORF">BN2475_10019</name>
</gene>
<keyword evidence="7" id="KW-1185">Reference proteome</keyword>
<accession>A0A1N7RIB8</accession>
<evidence type="ECO:0000256" key="2">
    <source>
        <dbReference type="ARBA" id="ARBA00022692"/>
    </source>
</evidence>
<dbReference type="SUPFAM" id="SSF54427">
    <property type="entry name" value="NTF2-like"/>
    <property type="match status" value="1"/>
</dbReference>
<reference evidence="6 7" key="1">
    <citation type="submission" date="2016-12" db="EMBL/GenBank/DDBJ databases">
        <authorList>
            <person name="Song W.-J."/>
            <person name="Kurnit D.M."/>
        </authorList>
    </citation>
    <scope>NUCLEOTIDE SEQUENCE [LARGE SCALE GENOMIC DNA]</scope>
    <source>
        <strain evidence="6 7">STM7296</strain>
    </source>
</reference>